<dbReference type="GO" id="GO:0046930">
    <property type="term" value="C:pore complex"/>
    <property type="evidence" value="ECO:0007669"/>
    <property type="project" value="UniProtKB-KW"/>
</dbReference>
<gene>
    <name evidence="13" type="ORF">GT347_13540</name>
</gene>
<reference evidence="13 14" key="1">
    <citation type="submission" date="2020-01" db="EMBL/GenBank/DDBJ databases">
        <title>Genome sequencing of strain KACC 21265.</title>
        <authorList>
            <person name="Heo J."/>
            <person name="Kim S.-J."/>
            <person name="Kim J.-S."/>
            <person name="Hong S.-B."/>
            <person name="Kwon S.-W."/>
        </authorList>
    </citation>
    <scope>NUCLEOTIDE SEQUENCE [LARGE SCALE GENOMIC DNA]</scope>
    <source>
        <strain evidence="13 14">KACC 21265</strain>
    </source>
</reference>
<keyword evidence="14" id="KW-1185">Reference proteome</keyword>
<evidence type="ECO:0000313" key="13">
    <source>
        <dbReference type="EMBL" id="QHI98920.1"/>
    </source>
</evidence>
<evidence type="ECO:0000256" key="2">
    <source>
        <dbReference type="ARBA" id="ARBA00011233"/>
    </source>
</evidence>
<dbReference type="PANTHER" id="PTHR34501:SF9">
    <property type="entry name" value="MAJOR OUTER MEMBRANE PROTEIN P.IA"/>
    <property type="match status" value="1"/>
</dbReference>
<dbReference type="Proteomes" id="UP000464787">
    <property type="component" value="Chromosome"/>
</dbReference>
<dbReference type="Gene3D" id="2.40.160.10">
    <property type="entry name" value="Porin"/>
    <property type="match status" value="1"/>
</dbReference>
<dbReference type="EMBL" id="CP047650">
    <property type="protein sequence ID" value="QHI98920.1"/>
    <property type="molecule type" value="Genomic_DNA"/>
</dbReference>
<evidence type="ECO:0000256" key="3">
    <source>
        <dbReference type="ARBA" id="ARBA00022448"/>
    </source>
</evidence>
<dbReference type="CDD" id="cd00342">
    <property type="entry name" value="gram_neg_porins"/>
    <property type="match status" value="1"/>
</dbReference>
<keyword evidence="7" id="KW-0406">Ion transport</keyword>
<comment type="subcellular location">
    <subcellularLocation>
        <location evidence="1">Cell outer membrane</location>
        <topology evidence="1">Multi-pass membrane protein</topology>
    </subcellularLocation>
</comment>
<evidence type="ECO:0000256" key="1">
    <source>
        <dbReference type="ARBA" id="ARBA00004571"/>
    </source>
</evidence>
<evidence type="ECO:0000256" key="8">
    <source>
        <dbReference type="ARBA" id="ARBA00023114"/>
    </source>
</evidence>
<dbReference type="InterPro" id="IPR002299">
    <property type="entry name" value="Porin_Neis"/>
</dbReference>
<feature type="chain" id="PRO_5032730243" evidence="11">
    <location>
        <begin position="20"/>
        <end position="356"/>
    </location>
</feature>
<dbReference type="InterPro" id="IPR023614">
    <property type="entry name" value="Porin_dom_sf"/>
</dbReference>
<keyword evidence="5" id="KW-0812">Transmembrane</keyword>
<dbReference type="AlphaFoldDB" id="A0A857J4N0"/>
<keyword evidence="3" id="KW-0813">Transport</keyword>
<dbReference type="KEGG" id="xyk:GT347_13540"/>
<sequence length="356" mass="36630">MKKTLVAIAALTASLGAFAQSNVTLFGVLDASLARISSGGSHVTGLATGDQTSSRLGFRGTEDLGGGLSAGFWLEGGVTLDNGGGTGSGTGFGFERRSTLSLAGNFGEVRLGRDKTPQYLNIETFDPFADIGVGGVGASNMIGSTSTATGTPEGSAPKRASNSVQYILPASLGGFYGQAMYAFGEQASNVANDDLRNSFGLRGGYMAGPLNLALAYGEVTGGTTTTESKFKSTNLGASYNFGMVKPMVQYAQEKGLNRKMDMYLIGATAPLGAGELRVAFSTIQRKDLDNADSKKLAIGYGYNLSKRTQVYATIARVSNDGAAARGLAVSSSSLASPTIANGANVTGYELGLRHSF</sequence>
<dbReference type="SUPFAM" id="SSF56935">
    <property type="entry name" value="Porins"/>
    <property type="match status" value="1"/>
</dbReference>
<name>A0A857J4N0_9BURK</name>
<dbReference type="GO" id="GO:0015288">
    <property type="term" value="F:porin activity"/>
    <property type="evidence" value="ECO:0007669"/>
    <property type="project" value="UniProtKB-KW"/>
</dbReference>
<dbReference type="RefSeq" id="WP_160552557.1">
    <property type="nucleotide sequence ID" value="NZ_CP047650.1"/>
</dbReference>
<dbReference type="PANTHER" id="PTHR34501">
    <property type="entry name" value="PROTEIN YDDL-RELATED"/>
    <property type="match status" value="1"/>
</dbReference>
<keyword evidence="10" id="KW-0998">Cell outer membrane</keyword>
<evidence type="ECO:0000256" key="6">
    <source>
        <dbReference type="ARBA" id="ARBA00022729"/>
    </source>
</evidence>
<dbReference type="GO" id="GO:0006811">
    <property type="term" value="P:monoatomic ion transport"/>
    <property type="evidence" value="ECO:0007669"/>
    <property type="project" value="UniProtKB-KW"/>
</dbReference>
<comment type="subunit">
    <text evidence="2">Homotrimer.</text>
</comment>
<evidence type="ECO:0000256" key="7">
    <source>
        <dbReference type="ARBA" id="ARBA00023065"/>
    </source>
</evidence>
<accession>A0A857J4N0</accession>
<evidence type="ECO:0000256" key="5">
    <source>
        <dbReference type="ARBA" id="ARBA00022692"/>
    </source>
</evidence>
<dbReference type="InterPro" id="IPR050298">
    <property type="entry name" value="Gram-neg_bact_OMP"/>
</dbReference>
<evidence type="ECO:0000256" key="11">
    <source>
        <dbReference type="SAM" id="SignalP"/>
    </source>
</evidence>
<feature type="signal peptide" evidence="11">
    <location>
        <begin position="1"/>
        <end position="19"/>
    </location>
</feature>
<protein>
    <submittedName>
        <fullName evidence="13">Porin</fullName>
    </submittedName>
</protein>
<keyword evidence="9" id="KW-0472">Membrane</keyword>
<evidence type="ECO:0000256" key="4">
    <source>
        <dbReference type="ARBA" id="ARBA00022452"/>
    </source>
</evidence>
<keyword evidence="6 11" id="KW-0732">Signal</keyword>
<keyword evidence="4" id="KW-1134">Transmembrane beta strand</keyword>
<dbReference type="GO" id="GO:0009279">
    <property type="term" value="C:cell outer membrane"/>
    <property type="evidence" value="ECO:0007669"/>
    <property type="project" value="UniProtKB-SubCell"/>
</dbReference>
<evidence type="ECO:0000256" key="10">
    <source>
        <dbReference type="ARBA" id="ARBA00023237"/>
    </source>
</evidence>
<evidence type="ECO:0000313" key="14">
    <source>
        <dbReference type="Proteomes" id="UP000464787"/>
    </source>
</evidence>
<proteinExistence type="predicted"/>
<organism evidence="13 14">
    <name type="scientific">Xylophilus rhododendri</name>
    <dbReference type="NCBI Taxonomy" id="2697032"/>
    <lineage>
        <taxon>Bacteria</taxon>
        <taxon>Pseudomonadati</taxon>
        <taxon>Pseudomonadota</taxon>
        <taxon>Betaproteobacteria</taxon>
        <taxon>Burkholderiales</taxon>
        <taxon>Xylophilus</taxon>
    </lineage>
</organism>
<feature type="domain" description="Porin" evidence="12">
    <location>
        <begin position="7"/>
        <end position="321"/>
    </location>
</feature>
<evidence type="ECO:0000256" key="9">
    <source>
        <dbReference type="ARBA" id="ARBA00023136"/>
    </source>
</evidence>
<dbReference type="PRINTS" id="PR00184">
    <property type="entry name" value="NEISSPPORIN"/>
</dbReference>
<keyword evidence="8" id="KW-0626">Porin</keyword>
<dbReference type="InterPro" id="IPR033900">
    <property type="entry name" value="Gram_neg_porin_domain"/>
</dbReference>
<dbReference type="Pfam" id="PF13609">
    <property type="entry name" value="Porin_4"/>
    <property type="match status" value="1"/>
</dbReference>
<evidence type="ECO:0000259" key="12">
    <source>
        <dbReference type="Pfam" id="PF13609"/>
    </source>
</evidence>